<accession>A0AA37Q770</accession>
<reference evidence="2" key="1">
    <citation type="submission" date="2022-07" db="EMBL/GenBank/DDBJ databases">
        <title>Mycobacterium kiyosense sp. nov., scotochromogenic slow-glowing species isolated from respiratory specimens.</title>
        <authorList>
            <person name="Fukano H."/>
            <person name="Kazumi Y."/>
            <person name="Sakagami N."/>
            <person name="Ato M."/>
            <person name="Mitarai S."/>
            <person name="Hoshino Y."/>
        </authorList>
    </citation>
    <scope>NUCLEOTIDE SEQUENCE</scope>
    <source>
        <strain evidence="2">SRL2020-028</strain>
    </source>
</reference>
<gene>
    <name evidence="2" type="ORF">SRL2020028_34200</name>
</gene>
<evidence type="ECO:0000313" key="2">
    <source>
        <dbReference type="EMBL" id="GLB84164.1"/>
    </source>
</evidence>
<dbReference type="Proteomes" id="UP001165663">
    <property type="component" value="Unassembled WGS sequence"/>
</dbReference>
<evidence type="ECO:0000256" key="1">
    <source>
        <dbReference type="SAM" id="MobiDB-lite"/>
    </source>
</evidence>
<dbReference type="EMBL" id="BRXE01000042">
    <property type="protein sequence ID" value="GLB84164.1"/>
    <property type="molecule type" value="Genomic_DNA"/>
</dbReference>
<dbReference type="AlphaFoldDB" id="A0AA37Q770"/>
<feature type="region of interest" description="Disordered" evidence="1">
    <location>
        <begin position="44"/>
        <end position="93"/>
    </location>
</feature>
<name>A0AA37Q770_9MYCO</name>
<proteinExistence type="predicted"/>
<organism evidence="2 3">
    <name type="scientific">Mycobacterium kiyosense</name>
    <dbReference type="NCBI Taxonomy" id="2871094"/>
    <lineage>
        <taxon>Bacteria</taxon>
        <taxon>Bacillati</taxon>
        <taxon>Actinomycetota</taxon>
        <taxon>Actinomycetes</taxon>
        <taxon>Mycobacteriales</taxon>
        <taxon>Mycobacteriaceae</taxon>
        <taxon>Mycobacterium</taxon>
    </lineage>
</organism>
<evidence type="ECO:0000313" key="3">
    <source>
        <dbReference type="Proteomes" id="UP001165663"/>
    </source>
</evidence>
<sequence length="126" mass="13457">MHVPGGVEESPRYRVRAFHLRTPIESQPLEIYYDNRSTWGPGWARRQESSTRVGNLAGSSPGAAQVSGDSDGVEVKSGGASLSGPERSFDGSVSAENPAYVTITNERGEVETVKVTSVHVKTVPGE</sequence>
<comment type="caution">
    <text evidence="2">The sequence shown here is derived from an EMBL/GenBank/DDBJ whole genome shotgun (WGS) entry which is preliminary data.</text>
</comment>
<protein>
    <submittedName>
        <fullName evidence="2">Uncharacterized protein</fullName>
    </submittedName>
</protein>